<evidence type="ECO:0000259" key="7">
    <source>
        <dbReference type="PROSITE" id="PS51198"/>
    </source>
</evidence>
<evidence type="ECO:0000256" key="5">
    <source>
        <dbReference type="PROSITE-ProRule" id="PRU00560"/>
    </source>
</evidence>
<organism evidence="8 9">
    <name type="scientific">Corynebacterium falsenii</name>
    <dbReference type="NCBI Taxonomy" id="108486"/>
    <lineage>
        <taxon>Bacteria</taxon>
        <taxon>Bacillati</taxon>
        <taxon>Actinomycetota</taxon>
        <taxon>Actinomycetes</taxon>
        <taxon>Mycobacteriales</taxon>
        <taxon>Corynebacteriaceae</taxon>
        <taxon>Corynebacterium</taxon>
    </lineage>
</organism>
<feature type="region of interest" description="Disordered" evidence="6">
    <location>
        <begin position="131"/>
        <end position="163"/>
    </location>
</feature>
<dbReference type="Gene3D" id="3.40.50.300">
    <property type="entry name" value="P-loop containing nucleotide triphosphate hydrolases"/>
    <property type="match status" value="3"/>
</dbReference>
<dbReference type="GO" id="GO:0016787">
    <property type="term" value="F:hydrolase activity"/>
    <property type="evidence" value="ECO:0007669"/>
    <property type="project" value="UniProtKB-UniRule"/>
</dbReference>
<keyword evidence="3 5" id="KW-0347">Helicase</keyword>
<evidence type="ECO:0000313" key="8">
    <source>
        <dbReference type="EMBL" id="RIX35376.1"/>
    </source>
</evidence>
<keyword evidence="2 5" id="KW-0378">Hydrolase</keyword>
<dbReference type="SUPFAM" id="SSF52540">
    <property type="entry name" value="P-loop containing nucleoside triphosphate hydrolases"/>
    <property type="match status" value="1"/>
</dbReference>
<feature type="compositionally biased region" description="Polar residues" evidence="6">
    <location>
        <begin position="135"/>
        <end position="149"/>
    </location>
</feature>
<keyword evidence="4 5" id="KW-0067">ATP-binding</keyword>
<keyword evidence="1 5" id="KW-0547">Nucleotide-binding</keyword>
<proteinExistence type="predicted"/>
<sequence>MDHARGVLESRFKDVRKEADIDDPQGLMMRDREARDIALRLESYSAAEVGLMFGRIDVHDPEAENPVPGHPDVDRRYIGRIGLHYSDDTMRTLLMDWRAPMARPFYLATTMHPDGVTTRRHIKTRGRTIVGVSDETLSAPTGQAESSDSAESRSGMVEGDARGGVGKETALLEAVTRARTPQMRDIVETIAAEQDQIIRSEHRGVTVVQGGPGTGKTAVALHRAAYLLYTWREQLKNTGVLIVGPNDRFLTYISQVLPSLGETGVVLATPGTLLPGIQTTPETDLLAREVKGSTEMLTILANAVKTWQTVPDAERRLRIDGVEITLTPAMVRAARTRARRSRKPHNLARPVFAEHLTGSLTGALADAIGADPLDEAGGGNLLSRADRAQLHQDLAQEPVVEELVEEFWPEVTPEQVLRRLYEEPEAAASDYDDATLDGLRRGGSAEWEWTDADAPLLDELTDLVGFIDDEEAAHAEREQWLEKIAEAQEALDILSGSASQDLDDGFAPEILMAYDVLDAETLAKRQRTTDNRSTAQRAAADTRWAFGHVIVDEAQELSPMAWRMIFRRSPNRWMTVVGDPAQTGNPAGVEAWSDTLEPFVADRWKLHELTVNYRTPQDIADVAAQLLPEIAPEQREPVALRATGTGVRYAPMSELEREVHGAMDRAGEGLVGVISADPGNMSARLGLGDERVIVADTSRAKGLEFDEVVVVEPADIVGASPQGLNDVYVAITRATQGLTVVHDEPLPWD</sequence>
<name>A0A418Q7V1_9CORY</name>
<dbReference type="PANTHER" id="PTHR11070">
    <property type="entry name" value="UVRD / RECB / PCRA DNA HELICASE FAMILY MEMBER"/>
    <property type="match status" value="1"/>
</dbReference>
<dbReference type="Proteomes" id="UP000285278">
    <property type="component" value="Unassembled WGS sequence"/>
</dbReference>
<dbReference type="InterPro" id="IPR014016">
    <property type="entry name" value="UvrD-like_ATP-bd"/>
</dbReference>
<dbReference type="PANTHER" id="PTHR11070:SF45">
    <property type="entry name" value="DNA 3'-5' HELICASE"/>
    <property type="match status" value="1"/>
</dbReference>
<evidence type="ECO:0000256" key="3">
    <source>
        <dbReference type="ARBA" id="ARBA00022806"/>
    </source>
</evidence>
<dbReference type="STRING" id="1451189.CFAL_04770"/>
<dbReference type="GO" id="GO:0003677">
    <property type="term" value="F:DNA binding"/>
    <property type="evidence" value="ECO:0007669"/>
    <property type="project" value="InterPro"/>
</dbReference>
<dbReference type="GO" id="GO:0000725">
    <property type="term" value="P:recombinational repair"/>
    <property type="evidence" value="ECO:0007669"/>
    <property type="project" value="TreeGrafter"/>
</dbReference>
<evidence type="ECO:0000256" key="1">
    <source>
        <dbReference type="ARBA" id="ARBA00022741"/>
    </source>
</evidence>
<keyword evidence="9" id="KW-1185">Reference proteome</keyword>
<evidence type="ECO:0000256" key="4">
    <source>
        <dbReference type="ARBA" id="ARBA00022840"/>
    </source>
</evidence>
<accession>A0A418Q7V1</accession>
<dbReference type="GO" id="GO:0005829">
    <property type="term" value="C:cytosol"/>
    <property type="evidence" value="ECO:0007669"/>
    <property type="project" value="TreeGrafter"/>
</dbReference>
<dbReference type="InterPro" id="IPR027351">
    <property type="entry name" value="(+)RNA_virus_helicase_core_dom"/>
</dbReference>
<dbReference type="AlphaFoldDB" id="A0A418Q7V1"/>
<dbReference type="OrthoDB" id="9787585at2"/>
<dbReference type="GO" id="GO:0043138">
    <property type="term" value="F:3'-5' DNA helicase activity"/>
    <property type="evidence" value="ECO:0007669"/>
    <property type="project" value="TreeGrafter"/>
</dbReference>
<reference evidence="8 9" key="1">
    <citation type="submission" date="2018-09" db="EMBL/GenBank/DDBJ databases">
        <title>Optimization and identification of Corynebacterium falsenii FN1-14 from fish paste.</title>
        <authorList>
            <person name="Daroonpunt R."/>
            <person name="Tanasupawat S."/>
        </authorList>
    </citation>
    <scope>NUCLEOTIDE SEQUENCE [LARGE SCALE GENOMIC DNA]</scope>
    <source>
        <strain evidence="8 9">FN1-14</strain>
    </source>
</reference>
<dbReference type="EMBL" id="QXJK01000004">
    <property type="protein sequence ID" value="RIX35376.1"/>
    <property type="molecule type" value="Genomic_DNA"/>
</dbReference>
<feature type="binding site" evidence="5">
    <location>
        <begin position="210"/>
        <end position="217"/>
    </location>
    <ligand>
        <name>ATP</name>
        <dbReference type="ChEBI" id="CHEBI:30616"/>
    </ligand>
</feature>
<dbReference type="GO" id="GO:0005524">
    <property type="term" value="F:ATP binding"/>
    <property type="evidence" value="ECO:0007669"/>
    <property type="project" value="UniProtKB-UniRule"/>
</dbReference>
<dbReference type="InterPro" id="IPR027417">
    <property type="entry name" value="P-loop_NTPase"/>
</dbReference>
<evidence type="ECO:0000256" key="2">
    <source>
        <dbReference type="ARBA" id="ARBA00022801"/>
    </source>
</evidence>
<dbReference type="InterPro" id="IPR000212">
    <property type="entry name" value="DNA_helicase_UvrD/REP"/>
</dbReference>
<evidence type="ECO:0000313" key="9">
    <source>
        <dbReference type="Proteomes" id="UP000285278"/>
    </source>
</evidence>
<gene>
    <name evidence="8" type="ORF">D3M95_05610</name>
</gene>
<dbReference type="PROSITE" id="PS51198">
    <property type="entry name" value="UVRD_HELICASE_ATP_BIND"/>
    <property type="match status" value="1"/>
</dbReference>
<protein>
    <submittedName>
        <fullName evidence="8">Helicase</fullName>
    </submittedName>
</protein>
<feature type="domain" description="UvrD-like helicase ATP-binding" evidence="7">
    <location>
        <begin position="189"/>
        <end position="616"/>
    </location>
</feature>
<dbReference type="Pfam" id="PF01443">
    <property type="entry name" value="Viral_helicase1"/>
    <property type="match status" value="1"/>
</dbReference>
<comment type="caution">
    <text evidence="8">The sequence shown here is derived from an EMBL/GenBank/DDBJ whole genome shotgun (WGS) entry which is preliminary data.</text>
</comment>
<evidence type="ECO:0000256" key="6">
    <source>
        <dbReference type="SAM" id="MobiDB-lite"/>
    </source>
</evidence>